<keyword evidence="1" id="KW-0732">Signal</keyword>
<accession>K2P206</accession>
<organism evidence="2 3">
    <name type="scientific">Galbibacter marinus</name>
    <dbReference type="NCBI Taxonomy" id="555500"/>
    <lineage>
        <taxon>Bacteria</taxon>
        <taxon>Pseudomonadati</taxon>
        <taxon>Bacteroidota</taxon>
        <taxon>Flavobacteriia</taxon>
        <taxon>Flavobacteriales</taxon>
        <taxon>Flavobacteriaceae</taxon>
        <taxon>Galbibacter</taxon>
    </lineage>
</organism>
<dbReference type="OrthoDB" id="646079at2"/>
<proteinExistence type="predicted"/>
<comment type="caution">
    <text evidence="2">The sequence shown here is derived from an EMBL/GenBank/DDBJ whole genome shotgun (WGS) entry which is preliminary data.</text>
</comment>
<gene>
    <name evidence="2" type="ORF">I215_09481</name>
</gene>
<evidence type="ECO:0008006" key="4">
    <source>
        <dbReference type="Google" id="ProtNLM"/>
    </source>
</evidence>
<dbReference type="eggNOG" id="ENOG5033H6A">
    <property type="taxonomic scope" value="Bacteria"/>
</dbReference>
<evidence type="ECO:0000313" key="2">
    <source>
        <dbReference type="EMBL" id="EKF55083.1"/>
    </source>
</evidence>
<dbReference type="STRING" id="555500.I215_09481"/>
<evidence type="ECO:0000256" key="1">
    <source>
        <dbReference type="SAM" id="SignalP"/>
    </source>
</evidence>
<protein>
    <recommendedName>
        <fullName evidence="4">Lipoprotein</fullName>
    </recommendedName>
</protein>
<keyword evidence="3" id="KW-1185">Reference proteome</keyword>
<dbReference type="RefSeq" id="WP_008991744.1">
    <property type="nucleotide sequence ID" value="NZ_AMSG01000011.1"/>
</dbReference>
<dbReference type="Proteomes" id="UP000007364">
    <property type="component" value="Unassembled WGS sequence"/>
</dbReference>
<dbReference type="AlphaFoldDB" id="K2P206"/>
<dbReference type="PROSITE" id="PS51257">
    <property type="entry name" value="PROKAR_LIPOPROTEIN"/>
    <property type="match status" value="1"/>
</dbReference>
<dbReference type="EMBL" id="AMSG01000011">
    <property type="protein sequence ID" value="EKF55083.1"/>
    <property type="molecule type" value="Genomic_DNA"/>
</dbReference>
<feature type="signal peptide" evidence="1">
    <location>
        <begin position="1"/>
        <end position="22"/>
    </location>
</feature>
<sequence length="205" mass="23131">MKCLFKLWLLVVILMTSCSSENGSYTNLYEEDQAKDAPSNPRNPYDFVGENYLRLLQKQPLLSPSGRDDTLKQSGTIQSVLSKQDSTVYSIDALWDLINQSELTLPAKGTLKNYITVLLDSDPSDYNDLYVYIIDYEAKILEDALLTAEDKQVILSFSSIVRFAAFGDGAITTQSEGEDDDEDDEEDWDISVPNIMDWLLTVLDE</sequence>
<evidence type="ECO:0000313" key="3">
    <source>
        <dbReference type="Proteomes" id="UP000007364"/>
    </source>
</evidence>
<feature type="chain" id="PRO_5003865085" description="Lipoprotein" evidence="1">
    <location>
        <begin position="23"/>
        <end position="205"/>
    </location>
</feature>
<reference evidence="2 3" key="1">
    <citation type="journal article" date="2012" name="J. Bacteriol.">
        <title>Genome Sequence of Galbibacter marinum Type Strain ck-I2-15.</title>
        <authorList>
            <person name="Lai Q."/>
            <person name="Li C."/>
            <person name="Shao Z."/>
        </authorList>
    </citation>
    <scope>NUCLEOTIDE SEQUENCE [LARGE SCALE GENOMIC DNA]</scope>
    <source>
        <strain evidence="3">ck-I2-15</strain>
    </source>
</reference>
<name>K2P206_9FLAO</name>